<sequence>MSSSSQPLGLDMKNADCGKTASENGDSEMTFDPAVVKKLKLKTDLILLPILSIAYLFNSLARSNISNANTAGLTKDLHLQGNQFNQVLTYYQIPFIVFGPLVTMPTKQIGANITIPVMIIGFGTPSLATAFVHNFGELVACRVLVGVFESGFLASVIYYISLWYTRTELASRIGIFYAALTSSSAFGGLLAFGMFQLNSKKYFQWSYLFILEGSLSLFWAILTFLVLPRQTSTAWFLSKQERDIAAARLAQDSVPSAESKFNLKESFSEFLTVHGYIRVVISFVSGTILTSNANFLAMIVRRLGFSGIKTNLYTVAPALTGAVFLVAWFLSTIDTNNTSVLYFAMFLCTIGAYPATPIGSTWMLSNIPNLNARAMTSGLYISFGNCAGLLSSNIYHEWKSPRYQTSLSTNIGMSIALITITSSYGLWMRWENKCRDNAAGAALTENTSEGINNAKDPRFRFQVISFIFNYSMDLERFKSHDILKYPKIELCYRALE</sequence>
<reference evidence="1" key="2">
    <citation type="submission" date="2021-10" db="EMBL/GenBank/DDBJ databases">
        <authorList>
            <person name="Piombo E."/>
        </authorList>
    </citation>
    <scope>NUCLEOTIDE SEQUENCE</scope>
</reference>
<dbReference type="EMBL" id="CADEHS020000024">
    <property type="protein sequence ID" value="CAG9948413.1"/>
    <property type="molecule type" value="Genomic_DNA"/>
</dbReference>
<gene>
    <name evidence="1" type="ORF">CRV2_00013951</name>
</gene>
<keyword evidence="2" id="KW-1185">Reference proteome</keyword>
<accession>A0ACA9U5G4</accession>
<protein>
    <submittedName>
        <fullName evidence="1">Uncharacterized protein</fullName>
    </submittedName>
</protein>
<comment type="caution">
    <text evidence="1">The sequence shown here is derived from an EMBL/GenBank/DDBJ whole genome shotgun (WGS) entry which is preliminary data.</text>
</comment>
<evidence type="ECO:0000313" key="2">
    <source>
        <dbReference type="Proteomes" id="UP000836387"/>
    </source>
</evidence>
<organism evidence="1 2">
    <name type="scientific">Clonostachys rosea f. rosea IK726</name>
    <dbReference type="NCBI Taxonomy" id="1349383"/>
    <lineage>
        <taxon>Eukaryota</taxon>
        <taxon>Fungi</taxon>
        <taxon>Dikarya</taxon>
        <taxon>Ascomycota</taxon>
        <taxon>Pezizomycotina</taxon>
        <taxon>Sordariomycetes</taxon>
        <taxon>Hypocreomycetidae</taxon>
        <taxon>Hypocreales</taxon>
        <taxon>Bionectriaceae</taxon>
        <taxon>Clonostachys</taxon>
    </lineage>
</organism>
<evidence type="ECO:0000313" key="1">
    <source>
        <dbReference type="EMBL" id="CAG9948413.1"/>
    </source>
</evidence>
<proteinExistence type="predicted"/>
<dbReference type="Proteomes" id="UP000836387">
    <property type="component" value="Unassembled WGS sequence"/>
</dbReference>
<name>A0ACA9U5G4_BIOOC</name>
<reference evidence="1" key="1">
    <citation type="submission" date="2020-04" db="EMBL/GenBank/DDBJ databases">
        <authorList>
            <person name="Broberg M."/>
        </authorList>
    </citation>
    <scope>NUCLEOTIDE SEQUENCE</scope>
</reference>